<evidence type="ECO:0000313" key="5">
    <source>
        <dbReference type="EMBL" id="RKR07112.1"/>
    </source>
</evidence>
<evidence type="ECO:0000256" key="3">
    <source>
        <dbReference type="ARBA" id="ARBA00023110"/>
    </source>
</evidence>
<dbReference type="InterPro" id="IPR046357">
    <property type="entry name" value="PPIase_dom_sf"/>
</dbReference>
<comment type="caution">
    <text evidence="5">The sequence shown here is derived from an EMBL/GenBank/DDBJ whole genome shotgun (WGS) entry which is preliminary data.</text>
</comment>
<keyword evidence="3" id="KW-0697">Rotamase</keyword>
<feature type="domain" description="PPIase FKBP-type" evidence="4">
    <location>
        <begin position="84"/>
        <end position="159"/>
    </location>
</feature>
<dbReference type="EC" id="5.2.1.8" evidence="2"/>
<dbReference type="Pfam" id="PF00254">
    <property type="entry name" value="FKBP_C"/>
    <property type="match status" value="1"/>
</dbReference>
<comment type="catalytic activity">
    <reaction evidence="1">
        <text>[protein]-peptidylproline (omega=180) = [protein]-peptidylproline (omega=0)</text>
        <dbReference type="Rhea" id="RHEA:16237"/>
        <dbReference type="Rhea" id="RHEA-COMP:10747"/>
        <dbReference type="Rhea" id="RHEA-COMP:10748"/>
        <dbReference type="ChEBI" id="CHEBI:83833"/>
        <dbReference type="ChEBI" id="CHEBI:83834"/>
        <dbReference type="EC" id="5.2.1.8"/>
    </reaction>
</comment>
<reference evidence="5 6" key="1">
    <citation type="submission" date="2018-10" db="EMBL/GenBank/DDBJ databases">
        <title>Genomic Encyclopedia of Archaeal and Bacterial Type Strains, Phase II (KMG-II): from individual species to whole genera.</title>
        <authorList>
            <person name="Goeker M."/>
        </authorList>
    </citation>
    <scope>NUCLEOTIDE SEQUENCE [LARGE SCALE GENOMIC DNA]</scope>
    <source>
        <strain evidence="5 6">DSM 25230</strain>
    </source>
</reference>
<dbReference type="GO" id="GO:0003755">
    <property type="term" value="F:peptidyl-prolyl cis-trans isomerase activity"/>
    <property type="evidence" value="ECO:0007669"/>
    <property type="project" value="UniProtKB-KW"/>
</dbReference>
<dbReference type="InterPro" id="IPR001179">
    <property type="entry name" value="PPIase_FKBP_dom"/>
</dbReference>
<evidence type="ECO:0000259" key="4">
    <source>
        <dbReference type="Pfam" id="PF00254"/>
    </source>
</evidence>
<name>A0A495DT95_9FLAO</name>
<keyword evidence="3" id="KW-0413">Isomerase</keyword>
<dbReference type="RefSeq" id="WP_121069092.1">
    <property type="nucleotide sequence ID" value="NZ_RBIQ01000012.1"/>
</dbReference>
<dbReference type="OrthoDB" id="1093155at2"/>
<keyword evidence="6" id="KW-1185">Reference proteome</keyword>
<organism evidence="5 6">
    <name type="scientific">Maribacter vaceletii</name>
    <dbReference type="NCBI Taxonomy" id="1206816"/>
    <lineage>
        <taxon>Bacteria</taxon>
        <taxon>Pseudomonadati</taxon>
        <taxon>Bacteroidota</taxon>
        <taxon>Flavobacteriia</taxon>
        <taxon>Flavobacteriales</taxon>
        <taxon>Flavobacteriaceae</taxon>
        <taxon>Maribacter</taxon>
    </lineage>
</organism>
<dbReference type="EMBL" id="RBIQ01000012">
    <property type="protein sequence ID" value="RKR07112.1"/>
    <property type="molecule type" value="Genomic_DNA"/>
</dbReference>
<gene>
    <name evidence="5" type="ORF">CLV91_3097</name>
</gene>
<accession>A0A495DT95</accession>
<dbReference type="PROSITE" id="PS51257">
    <property type="entry name" value="PROKAR_LIPOPROTEIN"/>
    <property type="match status" value="1"/>
</dbReference>
<dbReference type="Proteomes" id="UP000269412">
    <property type="component" value="Unassembled WGS sequence"/>
</dbReference>
<dbReference type="SUPFAM" id="SSF54534">
    <property type="entry name" value="FKBP-like"/>
    <property type="match status" value="1"/>
</dbReference>
<dbReference type="Gene3D" id="3.10.50.40">
    <property type="match status" value="1"/>
</dbReference>
<evidence type="ECO:0000313" key="6">
    <source>
        <dbReference type="Proteomes" id="UP000269412"/>
    </source>
</evidence>
<dbReference type="AlphaFoldDB" id="A0A495DT95"/>
<proteinExistence type="predicted"/>
<evidence type="ECO:0000256" key="2">
    <source>
        <dbReference type="ARBA" id="ARBA00013194"/>
    </source>
</evidence>
<protein>
    <recommendedName>
        <fullName evidence="2">peptidylprolyl isomerase</fullName>
        <ecNumber evidence="2">5.2.1.8</ecNumber>
    </recommendedName>
</protein>
<sequence>MKNISLIIFLLAIVSCKGPEPRRAVKKSSGNIIKESVARNKRLLKEEEELFKDIIEKDTINKYIHSDVGSWYFYTSKNNESNYTAKPKDLVTMTYTILNVNNDTIYSYKEIDTINYKVDLQELFPGLRHSVKLLKENETATFLYPSSLAYGYHGDNKKIGINLPIKATISILKIKKENQ</sequence>
<dbReference type="InterPro" id="IPR019869">
    <property type="entry name" value="Motility-assoc_PPIase_GldI"/>
</dbReference>
<evidence type="ECO:0000256" key="1">
    <source>
        <dbReference type="ARBA" id="ARBA00000971"/>
    </source>
</evidence>
<dbReference type="NCBIfam" id="TIGR03516">
    <property type="entry name" value="ppisom_GldI"/>
    <property type="match status" value="1"/>
</dbReference>